<reference evidence="1" key="2">
    <citation type="submission" date="2011-04" db="EMBL/GenBank/DDBJ databases">
        <authorList>
            <person name="Genoscope - CEA"/>
        </authorList>
    </citation>
    <scope>NUCLEOTIDE SEQUENCE</scope>
    <source>
        <strain evidence="1">R229</strain>
    </source>
</reference>
<proteinExistence type="predicted"/>
<evidence type="ECO:0000313" key="1">
    <source>
        <dbReference type="EMBL" id="CCA83807.1"/>
    </source>
</evidence>
<dbReference type="EMBL" id="FR854083">
    <property type="protein sequence ID" value="CCA83807.1"/>
    <property type="molecule type" value="Genomic_DNA"/>
</dbReference>
<name>G2ZXM8_9RALS</name>
<reference evidence="1" key="1">
    <citation type="journal article" date="2011" name="PLoS ONE">
        <title>Ralstonia syzygii, the Blood Disease Bacterium and some Asian R. solanacearum strains form a single genomic species despite divergent lifestyles.</title>
        <authorList>
            <person name="Remenant B."/>
            <person name="de Cambiaire J.C."/>
            <person name="Cellier G."/>
            <person name="Jacobs J.M."/>
            <person name="Mangenot S."/>
            <person name="Barbe V."/>
            <person name="Lajus A."/>
            <person name="Vallenet D."/>
            <person name="Medigue C."/>
            <person name="Fegan M."/>
            <person name="Allen C."/>
            <person name="Prior P."/>
        </authorList>
    </citation>
    <scope>NUCLEOTIDE SEQUENCE</scope>
    <source>
        <strain evidence="1">R229</strain>
    </source>
</reference>
<gene>
    <name evidence="1" type="ORF">BDB_mp70262</name>
</gene>
<protein>
    <submittedName>
        <fullName evidence="1">Uncharacterized protein</fullName>
    </submittedName>
</protein>
<sequence length="161" mass="17171">MVTTLPSADWVAPGTSGRLALETVEPVPLTAPPAAVSTPPDLPATVPVGVVDAVEAVAVPPEPDPVLPVVVPSEPLPVLPVVELPEAPPELPPAVPLVSPEPVLAQPPRISSPATVAEISVARWIFCISRLQQCWRTARNRMFPRPRVNQEIADHFIPDRR</sequence>
<accession>G2ZXM8</accession>
<dbReference type="AlphaFoldDB" id="G2ZXM8"/>
<organism evidence="1">
    <name type="scientific">blood disease bacterium R229</name>
    <dbReference type="NCBI Taxonomy" id="741978"/>
    <lineage>
        <taxon>Bacteria</taxon>
        <taxon>Pseudomonadati</taxon>
        <taxon>Pseudomonadota</taxon>
        <taxon>Betaproteobacteria</taxon>
        <taxon>Burkholderiales</taxon>
        <taxon>Burkholderiaceae</taxon>
        <taxon>Ralstonia</taxon>
        <taxon>Ralstonia solanacearum species complex</taxon>
    </lineage>
</organism>